<reference evidence="1" key="1">
    <citation type="journal article" date="2023" name="Plant J.">
        <title>Genome sequences and population genomics provide insights into the demographic history, inbreeding, and mutation load of two 'living fossil' tree species of Dipteronia.</title>
        <authorList>
            <person name="Feng Y."/>
            <person name="Comes H.P."/>
            <person name="Chen J."/>
            <person name="Zhu S."/>
            <person name="Lu R."/>
            <person name="Zhang X."/>
            <person name="Li P."/>
            <person name="Qiu J."/>
            <person name="Olsen K.M."/>
            <person name="Qiu Y."/>
        </authorList>
    </citation>
    <scope>NUCLEOTIDE SEQUENCE</scope>
    <source>
        <strain evidence="1">NBL</strain>
    </source>
</reference>
<dbReference type="SUPFAM" id="SSF53335">
    <property type="entry name" value="S-adenosyl-L-methionine-dependent methyltransferases"/>
    <property type="match status" value="1"/>
</dbReference>
<protein>
    <recommendedName>
        <fullName evidence="3">Methyltransferase type 11 domain-containing protein</fullName>
    </recommendedName>
</protein>
<sequence>MTNALEQPFPDGQFDLVWSIESGEHMPDKKKDIKAADWSQYVTPFWPAVILSALTWNGLTSLLRSGLKTIKGAFAMPLMIEGYKKDLIKFSIITCRKPRVHCSRALPTVVFTAEAVRAKSSSGGSLIARAMRDKISPLPTMVFTAIVMRTETPPLVMWAWPQFVVFT</sequence>
<dbReference type="AlphaFoldDB" id="A0AAE0EK65"/>
<gene>
    <name evidence="1" type="ORF">Dsin_001301</name>
</gene>
<dbReference type="EMBL" id="JANJYJ010000001">
    <property type="protein sequence ID" value="KAK3229420.1"/>
    <property type="molecule type" value="Genomic_DNA"/>
</dbReference>
<evidence type="ECO:0000313" key="1">
    <source>
        <dbReference type="EMBL" id="KAK3229420.1"/>
    </source>
</evidence>
<comment type="caution">
    <text evidence="1">The sequence shown here is derived from an EMBL/GenBank/DDBJ whole genome shotgun (WGS) entry which is preliminary data.</text>
</comment>
<dbReference type="InterPro" id="IPR029063">
    <property type="entry name" value="SAM-dependent_MTases_sf"/>
</dbReference>
<proteinExistence type="predicted"/>
<organism evidence="1 2">
    <name type="scientific">Dipteronia sinensis</name>
    <dbReference type="NCBI Taxonomy" id="43782"/>
    <lineage>
        <taxon>Eukaryota</taxon>
        <taxon>Viridiplantae</taxon>
        <taxon>Streptophyta</taxon>
        <taxon>Embryophyta</taxon>
        <taxon>Tracheophyta</taxon>
        <taxon>Spermatophyta</taxon>
        <taxon>Magnoliopsida</taxon>
        <taxon>eudicotyledons</taxon>
        <taxon>Gunneridae</taxon>
        <taxon>Pentapetalae</taxon>
        <taxon>rosids</taxon>
        <taxon>malvids</taxon>
        <taxon>Sapindales</taxon>
        <taxon>Sapindaceae</taxon>
        <taxon>Hippocastanoideae</taxon>
        <taxon>Acereae</taxon>
        <taxon>Dipteronia</taxon>
    </lineage>
</organism>
<dbReference type="Proteomes" id="UP001281410">
    <property type="component" value="Unassembled WGS sequence"/>
</dbReference>
<keyword evidence="2" id="KW-1185">Reference proteome</keyword>
<evidence type="ECO:0008006" key="3">
    <source>
        <dbReference type="Google" id="ProtNLM"/>
    </source>
</evidence>
<accession>A0AAE0EK65</accession>
<name>A0AAE0EK65_9ROSI</name>
<evidence type="ECO:0000313" key="2">
    <source>
        <dbReference type="Proteomes" id="UP001281410"/>
    </source>
</evidence>
<dbReference type="Gene3D" id="3.40.50.150">
    <property type="entry name" value="Vaccinia Virus protein VP39"/>
    <property type="match status" value="1"/>
</dbReference>